<reference evidence="1" key="2">
    <citation type="submission" date="2016-05" db="EMBL/GenBank/DDBJ databases">
        <title>Comparative analysis highlights variable genome content of wheat rusts and divergence of the mating loci.</title>
        <authorList>
            <person name="Cuomo C.A."/>
            <person name="Bakkeren G."/>
            <person name="Szabo L."/>
            <person name="Khalil H."/>
            <person name="Joly D."/>
            <person name="Goldberg J."/>
            <person name="Young S."/>
            <person name="Zeng Q."/>
            <person name="Fellers J."/>
        </authorList>
    </citation>
    <scope>NUCLEOTIDE SEQUENCE [LARGE SCALE GENOMIC DNA]</scope>
    <source>
        <strain evidence="1">1-1 BBBD Race 1</strain>
    </source>
</reference>
<reference evidence="2 3" key="3">
    <citation type="journal article" date="2017" name="G3 (Bethesda)">
        <title>Comparative analysis highlights variable genome content of wheat rusts and divergence of the mating loci.</title>
        <authorList>
            <person name="Cuomo C.A."/>
            <person name="Bakkeren G."/>
            <person name="Khalil H.B."/>
            <person name="Panwar V."/>
            <person name="Joly D."/>
            <person name="Linning R."/>
            <person name="Sakthikumar S."/>
            <person name="Song X."/>
            <person name="Adiconis X."/>
            <person name="Fan L."/>
            <person name="Goldberg J.M."/>
            <person name="Levin J.Z."/>
            <person name="Young S."/>
            <person name="Zeng Q."/>
            <person name="Anikster Y."/>
            <person name="Bruce M."/>
            <person name="Wang M."/>
            <person name="Yin C."/>
            <person name="McCallum B."/>
            <person name="Szabo L.J."/>
            <person name="Hulbert S."/>
            <person name="Chen X."/>
            <person name="Fellers J.P."/>
        </authorList>
    </citation>
    <scope>NUCLEOTIDE SEQUENCE</scope>
    <source>
        <strain evidence="2">isolate 1-1 / race 1 (BBBD)</strain>
        <strain evidence="3">Isolate 1-1 / race 1 (BBBD)</strain>
    </source>
</reference>
<protein>
    <submittedName>
        <fullName evidence="1 2">Uncharacterized protein</fullName>
    </submittedName>
</protein>
<keyword evidence="3" id="KW-1185">Reference proteome</keyword>
<evidence type="ECO:0000313" key="3">
    <source>
        <dbReference type="Proteomes" id="UP000005240"/>
    </source>
</evidence>
<reference evidence="1" key="1">
    <citation type="submission" date="2009-11" db="EMBL/GenBank/DDBJ databases">
        <authorList>
            <consortium name="The Broad Institute Genome Sequencing Platform"/>
            <person name="Ward D."/>
            <person name="Feldgarden M."/>
            <person name="Earl A."/>
            <person name="Young S.K."/>
            <person name="Zeng Q."/>
            <person name="Koehrsen M."/>
            <person name="Alvarado L."/>
            <person name="Berlin A."/>
            <person name="Bochicchio J."/>
            <person name="Borenstein D."/>
            <person name="Chapman S.B."/>
            <person name="Chen Z."/>
            <person name="Engels R."/>
            <person name="Freedman E."/>
            <person name="Gellesch M."/>
            <person name="Goldberg J."/>
            <person name="Griggs A."/>
            <person name="Gujja S."/>
            <person name="Heilman E."/>
            <person name="Heiman D."/>
            <person name="Hepburn T."/>
            <person name="Howarth C."/>
            <person name="Jen D."/>
            <person name="Larson L."/>
            <person name="Lewis B."/>
            <person name="Mehta T."/>
            <person name="Park D."/>
            <person name="Pearson M."/>
            <person name="Roberts A."/>
            <person name="Saif S."/>
            <person name="Shea T."/>
            <person name="Shenoy N."/>
            <person name="Sisk P."/>
            <person name="Stolte C."/>
            <person name="Sykes S."/>
            <person name="Thomson T."/>
            <person name="Walk T."/>
            <person name="White J."/>
            <person name="Yandava C."/>
            <person name="Izard J."/>
            <person name="Baranova O.V."/>
            <person name="Blanton J.M."/>
            <person name="Tanner A.C."/>
            <person name="Dewhirst F.E."/>
            <person name="Haas B."/>
            <person name="Nusbaum C."/>
            <person name="Birren B."/>
        </authorList>
    </citation>
    <scope>NUCLEOTIDE SEQUENCE [LARGE SCALE GENOMIC DNA]</scope>
    <source>
        <strain evidence="1">1-1 BBBD Race 1</strain>
    </source>
</reference>
<reference evidence="2" key="4">
    <citation type="submission" date="2025-05" db="UniProtKB">
        <authorList>
            <consortium name="EnsemblFungi"/>
        </authorList>
    </citation>
    <scope>IDENTIFICATION</scope>
    <source>
        <strain evidence="2">isolate 1-1 / race 1 (BBBD)</strain>
    </source>
</reference>
<name>A0A180FX33_PUCT1</name>
<proteinExistence type="predicted"/>
<evidence type="ECO:0000313" key="1">
    <source>
        <dbReference type="EMBL" id="OAV84862.1"/>
    </source>
</evidence>
<sequence length="138" mass="15999">KAQRIRASELELEDPRLPELQAEEHAEHARMAISNRRKQMARKALAKSNLVTSKDRAELIDLNAVQLAKKVRAIQAFNARKRKARVAEPAGRKRRRITLGKYQLRKVQRTEKASFLWCFDRRGGTRGLVHTHVWRALV</sequence>
<dbReference type="VEuPathDB" id="FungiDB:PTTG_30996"/>
<organism evidence="1">
    <name type="scientific">Puccinia triticina (isolate 1-1 / race 1 (BBBD))</name>
    <name type="common">Brown leaf rust fungus</name>
    <dbReference type="NCBI Taxonomy" id="630390"/>
    <lineage>
        <taxon>Eukaryota</taxon>
        <taxon>Fungi</taxon>
        <taxon>Dikarya</taxon>
        <taxon>Basidiomycota</taxon>
        <taxon>Pucciniomycotina</taxon>
        <taxon>Pucciniomycetes</taxon>
        <taxon>Pucciniales</taxon>
        <taxon>Pucciniaceae</taxon>
        <taxon>Puccinia</taxon>
    </lineage>
</organism>
<dbReference type="EnsemblFungi" id="PTTG_30996-t43_1">
    <property type="protein sequence ID" value="PTTG_30996-t43_1-p1"/>
    <property type="gene ID" value="PTTG_30996"/>
</dbReference>
<accession>A0A180FX33</accession>
<dbReference type="EMBL" id="ADAS02010593">
    <property type="protein sequence ID" value="OAV84862.1"/>
    <property type="molecule type" value="Genomic_DNA"/>
</dbReference>
<evidence type="ECO:0000313" key="2">
    <source>
        <dbReference type="EnsemblFungi" id="PTTG_30996-t43_1-p1"/>
    </source>
</evidence>
<gene>
    <name evidence="1" type="ORF">PTTG_30996</name>
</gene>
<dbReference type="OrthoDB" id="2511549at2759"/>
<feature type="non-terminal residue" evidence="1">
    <location>
        <position position="1"/>
    </location>
</feature>
<dbReference type="AlphaFoldDB" id="A0A180FX33"/>
<dbReference type="Proteomes" id="UP000005240">
    <property type="component" value="Unassembled WGS sequence"/>
</dbReference>